<feature type="transmembrane region" description="Helical" evidence="1">
    <location>
        <begin position="86"/>
        <end position="103"/>
    </location>
</feature>
<reference evidence="2 3" key="1">
    <citation type="journal article" date="2015" name="Genome Announc.">
        <title>Genome Sequence of Corynebacterium ulcerans Strain FRC11.</title>
        <authorList>
            <person name="Benevides Lde J."/>
            <person name="Viana M.V."/>
            <person name="Mariano D.C."/>
            <person name="Rocha Fde S."/>
            <person name="Bagano P.C."/>
            <person name="Folador E.L."/>
            <person name="Pereira F.L."/>
            <person name="Dorella F.A."/>
            <person name="Leal C.A."/>
            <person name="Carvalho A.F."/>
            <person name="Soares Sde C."/>
            <person name="Carneiro A."/>
            <person name="Ramos R."/>
            <person name="Badell-Ocando E."/>
            <person name="Guiso N."/>
            <person name="Silva A."/>
            <person name="Figueiredo H."/>
            <person name="Azevedo V."/>
            <person name="Guimaraes L.C."/>
        </authorList>
    </citation>
    <scope>NUCLEOTIDE SEQUENCE [LARGE SCALE GENOMIC DNA]</scope>
    <source>
        <strain evidence="3">FRC0011</strain>
    </source>
</reference>
<feature type="transmembrane region" description="Helical" evidence="1">
    <location>
        <begin position="109"/>
        <end position="127"/>
    </location>
</feature>
<evidence type="ECO:0008006" key="4">
    <source>
        <dbReference type="Google" id="ProtNLM"/>
    </source>
</evidence>
<keyword evidence="1" id="KW-0812">Transmembrane</keyword>
<protein>
    <recommendedName>
        <fullName evidence="4">Transporter</fullName>
    </recommendedName>
</protein>
<dbReference type="EMBL" id="CP009622">
    <property type="protein sequence ID" value="AIU32666.1"/>
    <property type="molecule type" value="Genomic_DNA"/>
</dbReference>
<feature type="transmembrane region" description="Helical" evidence="1">
    <location>
        <begin position="132"/>
        <end position="150"/>
    </location>
</feature>
<proteinExistence type="predicted"/>
<evidence type="ECO:0000313" key="3">
    <source>
        <dbReference type="Proteomes" id="UP000029910"/>
    </source>
</evidence>
<keyword evidence="1" id="KW-1133">Transmembrane helix</keyword>
<gene>
    <name evidence="2" type="ORF">CulFRC11_1089</name>
</gene>
<name>A0ABM5RSA2_9CORY</name>
<keyword evidence="3" id="KW-1185">Reference proteome</keyword>
<feature type="transmembrane region" description="Helical" evidence="1">
    <location>
        <begin position="165"/>
        <end position="185"/>
    </location>
</feature>
<keyword evidence="1" id="KW-0472">Membrane</keyword>
<evidence type="ECO:0000313" key="2">
    <source>
        <dbReference type="EMBL" id="AIU32666.1"/>
    </source>
</evidence>
<organism evidence="2 3">
    <name type="scientific">Corynebacterium ramonii</name>
    <dbReference type="NCBI Taxonomy" id="3026968"/>
    <lineage>
        <taxon>Bacteria</taxon>
        <taxon>Bacillati</taxon>
        <taxon>Actinomycetota</taxon>
        <taxon>Actinomycetes</taxon>
        <taxon>Mycobacteriales</taxon>
        <taxon>Corynebacteriaceae</taxon>
        <taxon>Corynebacterium</taxon>
    </lineage>
</organism>
<dbReference type="Proteomes" id="UP000029910">
    <property type="component" value="Chromosome"/>
</dbReference>
<feature type="transmembrane region" description="Helical" evidence="1">
    <location>
        <begin position="47"/>
        <end position="66"/>
    </location>
</feature>
<evidence type="ECO:0000256" key="1">
    <source>
        <dbReference type="SAM" id="Phobius"/>
    </source>
</evidence>
<accession>A0ABM5RSA2</accession>
<feature type="transmembrane region" description="Helical" evidence="1">
    <location>
        <begin position="20"/>
        <end position="41"/>
    </location>
</feature>
<sequence>MMRSRTILYCRGHKLWEACLLTAIVMFAVYGAGSTVVNIPWLSGLHAVTLNGVVGTAYALNVVLIFRNEISRLEHGSSHSWKWVNGVIFIVLWGLPWMTALGADDGTRFAYIATVTLGLCIGIGGFVRTDTLMLLLIAQFLVQTIVWQSLESTPWRHLLFVIDEPPLYITLVVSFVALIVSFFLLGRFQQREDGNQKV</sequence>